<dbReference type="EMBL" id="JBHSHP010000008">
    <property type="protein sequence ID" value="MFC4753972.1"/>
    <property type="molecule type" value="Genomic_DNA"/>
</dbReference>
<keyword evidence="6" id="KW-1185">Reference proteome</keyword>
<dbReference type="InterPro" id="IPR009057">
    <property type="entry name" value="Homeodomain-like_sf"/>
</dbReference>
<evidence type="ECO:0000259" key="4">
    <source>
        <dbReference type="PROSITE" id="PS50977"/>
    </source>
</evidence>
<dbReference type="InterPro" id="IPR001387">
    <property type="entry name" value="Cro/C1-type_HTH"/>
</dbReference>
<organism evidence="5 6">
    <name type="scientific">Dietzia aurantiaca</name>
    <dbReference type="NCBI Taxonomy" id="983873"/>
    <lineage>
        <taxon>Bacteria</taxon>
        <taxon>Bacillati</taxon>
        <taxon>Actinomycetota</taxon>
        <taxon>Actinomycetes</taxon>
        <taxon>Mycobacteriales</taxon>
        <taxon>Dietziaceae</taxon>
        <taxon>Dietzia</taxon>
    </lineage>
</organism>
<dbReference type="InterPro" id="IPR010982">
    <property type="entry name" value="Lambda_DNA-bd_dom_sf"/>
</dbReference>
<dbReference type="Gene3D" id="1.10.260.40">
    <property type="entry name" value="lambda repressor-like DNA-binding domains"/>
    <property type="match status" value="1"/>
</dbReference>
<evidence type="ECO:0000259" key="3">
    <source>
        <dbReference type="PROSITE" id="PS50943"/>
    </source>
</evidence>
<dbReference type="PROSITE" id="PS50977">
    <property type="entry name" value="HTH_TETR_2"/>
    <property type="match status" value="1"/>
</dbReference>
<dbReference type="SUPFAM" id="SSF46689">
    <property type="entry name" value="Homeodomain-like"/>
    <property type="match status" value="1"/>
</dbReference>
<protein>
    <submittedName>
        <fullName evidence="5">TetR family transcriptional regulator</fullName>
    </submittedName>
</protein>
<dbReference type="Pfam" id="PF01381">
    <property type="entry name" value="HTH_3"/>
    <property type="match status" value="1"/>
</dbReference>
<dbReference type="InterPro" id="IPR001647">
    <property type="entry name" value="HTH_TetR"/>
</dbReference>
<dbReference type="SUPFAM" id="SSF47413">
    <property type="entry name" value="lambda repressor-like DNA-binding domains"/>
    <property type="match status" value="1"/>
</dbReference>
<accession>A0ABV9PLI8</accession>
<feature type="domain" description="HTH cro/C1-type" evidence="3">
    <location>
        <begin position="14"/>
        <end position="68"/>
    </location>
</feature>
<dbReference type="Proteomes" id="UP001595836">
    <property type="component" value="Unassembled WGS sequence"/>
</dbReference>
<dbReference type="PANTHER" id="PTHR30055:SF237">
    <property type="entry name" value="TRANSCRIPTIONAL REPRESSOR MCE3R"/>
    <property type="match status" value="1"/>
</dbReference>
<dbReference type="InterPro" id="IPR041490">
    <property type="entry name" value="KstR2_TetR_C"/>
</dbReference>
<comment type="caution">
    <text evidence="5">The sequence shown here is derived from an EMBL/GenBank/DDBJ whole genome shotgun (WGS) entry which is preliminary data.</text>
</comment>
<dbReference type="InterPro" id="IPR050109">
    <property type="entry name" value="HTH-type_TetR-like_transc_reg"/>
</dbReference>
<evidence type="ECO:0000256" key="2">
    <source>
        <dbReference type="PROSITE-ProRule" id="PRU00335"/>
    </source>
</evidence>
<feature type="domain" description="HTH tetR-type" evidence="4">
    <location>
        <begin position="95"/>
        <end position="155"/>
    </location>
</feature>
<proteinExistence type="predicted"/>
<evidence type="ECO:0000313" key="5">
    <source>
        <dbReference type="EMBL" id="MFC4753972.1"/>
    </source>
</evidence>
<keyword evidence="1 2" id="KW-0238">DNA-binding</keyword>
<dbReference type="CDD" id="cd00093">
    <property type="entry name" value="HTH_XRE"/>
    <property type="match status" value="1"/>
</dbReference>
<evidence type="ECO:0000256" key="1">
    <source>
        <dbReference type="ARBA" id="ARBA00023125"/>
    </source>
</evidence>
<dbReference type="Pfam" id="PF17932">
    <property type="entry name" value="TetR_C_24"/>
    <property type="match status" value="1"/>
</dbReference>
<dbReference type="PRINTS" id="PR00455">
    <property type="entry name" value="HTHTETR"/>
</dbReference>
<dbReference type="PROSITE" id="PS50943">
    <property type="entry name" value="HTH_CROC1"/>
    <property type="match status" value="1"/>
</dbReference>
<dbReference type="PANTHER" id="PTHR30055">
    <property type="entry name" value="HTH-TYPE TRANSCRIPTIONAL REGULATOR RUTR"/>
    <property type="match status" value="1"/>
</dbReference>
<name>A0ABV9PLI8_9ACTN</name>
<reference evidence="6" key="1">
    <citation type="journal article" date="2019" name="Int. J. Syst. Evol. Microbiol.">
        <title>The Global Catalogue of Microorganisms (GCM) 10K type strain sequencing project: providing services to taxonomists for standard genome sequencing and annotation.</title>
        <authorList>
            <consortium name="The Broad Institute Genomics Platform"/>
            <consortium name="The Broad Institute Genome Sequencing Center for Infectious Disease"/>
            <person name="Wu L."/>
            <person name="Ma J."/>
        </authorList>
    </citation>
    <scope>NUCLEOTIDE SEQUENCE [LARGE SCALE GENOMIC DNA]</scope>
    <source>
        <strain evidence="6">JCM 11882</strain>
    </source>
</reference>
<dbReference type="Pfam" id="PF00440">
    <property type="entry name" value="TetR_N"/>
    <property type="match status" value="1"/>
</dbReference>
<gene>
    <name evidence="5" type="ORF">ACFO7U_04145</name>
</gene>
<feature type="DNA-binding region" description="H-T-H motif" evidence="2">
    <location>
        <begin position="118"/>
        <end position="137"/>
    </location>
</feature>
<dbReference type="SMART" id="SM00530">
    <property type="entry name" value="HTH_XRE"/>
    <property type="match status" value="1"/>
</dbReference>
<dbReference type="Gene3D" id="1.10.357.10">
    <property type="entry name" value="Tetracycline Repressor, domain 2"/>
    <property type="match status" value="1"/>
</dbReference>
<evidence type="ECO:0000313" key="6">
    <source>
        <dbReference type="Proteomes" id="UP001595836"/>
    </source>
</evidence>
<dbReference type="RefSeq" id="WP_344988657.1">
    <property type="nucleotide sequence ID" value="NZ_BAABCD010000005.1"/>
</dbReference>
<sequence length="283" mass="29750">MPEQATRADTGSAIRAARLDAGLTLRGLATAINVSTGTMSAIENGKVGVTVDRLNHISGALGVPAARLVRPRRAAVNTATSRPPAEGSGWRSFDDISLDSVLASAVEVFRETGYHGATMRLIATGADISVAGIYHHYPSKKHLLIKLISRAHADLGWRLNAAAADGADAAGGFSNMVEALVLFREERRALAFVMVTESYRAGVPLAGGSDPDNGDIRATLQDAAFQAVESGSFSNTEPELAVDAILTMCLAPPSWTGADQASEPAELARGYASLALSMMQYRR</sequence>